<dbReference type="SUPFAM" id="SSF142906">
    <property type="entry name" value="YjbR-like"/>
    <property type="match status" value="1"/>
</dbReference>
<dbReference type="InterPro" id="IPR038056">
    <property type="entry name" value="YjbR-like_sf"/>
</dbReference>
<dbReference type="OrthoDB" id="9789813at2"/>
<proteinExistence type="predicted"/>
<evidence type="ECO:0000313" key="1">
    <source>
        <dbReference type="EMBL" id="KRL31662.1"/>
    </source>
</evidence>
<sequence>MELTDQLIEYVNKSEDTYIDKPFKKFPDYQVLRHKDSGKWFGLIMPVEKNKLGLDGTGSIDLLDVKINPEINSILRNASGYLSAYHMNKEHWISIILDGTVEWKQIINLLKESYSLTN</sequence>
<organism evidence="1 2">
    <name type="scientific">Companilactobacillus paralimentarius DSM 13238 = JCM 10415</name>
    <dbReference type="NCBI Taxonomy" id="1122151"/>
    <lineage>
        <taxon>Bacteria</taxon>
        <taxon>Bacillati</taxon>
        <taxon>Bacillota</taxon>
        <taxon>Bacilli</taxon>
        <taxon>Lactobacillales</taxon>
        <taxon>Lactobacillaceae</taxon>
        <taxon>Companilactobacillus</taxon>
    </lineage>
</organism>
<dbReference type="PATRIC" id="fig|1122151.5.peg.1869"/>
<dbReference type="InterPro" id="IPR058532">
    <property type="entry name" value="YjbR/MT2646/Rv2570-like"/>
</dbReference>
<name>A0A0R1PHJ9_9LACO</name>
<keyword evidence="2" id="KW-1185">Reference proteome</keyword>
<dbReference type="Proteomes" id="UP000051908">
    <property type="component" value="Unassembled WGS sequence"/>
</dbReference>
<comment type="caution">
    <text evidence="1">The sequence shown here is derived from an EMBL/GenBank/DDBJ whole genome shotgun (WGS) entry which is preliminary data.</text>
</comment>
<dbReference type="RefSeq" id="WP_025084801.1">
    <property type="nucleotide sequence ID" value="NZ_AZES01000031.1"/>
</dbReference>
<dbReference type="Pfam" id="PF04237">
    <property type="entry name" value="YjbR"/>
    <property type="match status" value="1"/>
</dbReference>
<dbReference type="EMBL" id="AZES01000031">
    <property type="protein sequence ID" value="KRL31662.1"/>
    <property type="molecule type" value="Genomic_DNA"/>
</dbReference>
<gene>
    <name evidence="1" type="ORF">FD33_GL001806</name>
</gene>
<evidence type="ECO:0008006" key="3">
    <source>
        <dbReference type="Google" id="ProtNLM"/>
    </source>
</evidence>
<dbReference type="AlphaFoldDB" id="A0A0R1PHJ9"/>
<dbReference type="PANTHER" id="PTHR35145:SF1">
    <property type="entry name" value="CYTOPLASMIC PROTEIN"/>
    <property type="match status" value="1"/>
</dbReference>
<accession>A0A0R1PHJ9</accession>
<dbReference type="InterPro" id="IPR007351">
    <property type="entry name" value="YjbR"/>
</dbReference>
<protein>
    <recommendedName>
        <fullName evidence="3">MmcQ protein</fullName>
    </recommendedName>
</protein>
<evidence type="ECO:0000313" key="2">
    <source>
        <dbReference type="Proteomes" id="UP000051908"/>
    </source>
</evidence>
<dbReference type="Gene3D" id="3.90.1150.30">
    <property type="match status" value="1"/>
</dbReference>
<dbReference type="PANTHER" id="PTHR35145">
    <property type="entry name" value="CYTOPLASMIC PROTEIN-RELATED"/>
    <property type="match status" value="1"/>
</dbReference>
<reference evidence="1 2" key="1">
    <citation type="journal article" date="2015" name="Genome Announc.">
        <title>Expanding the biotechnology potential of lactobacilli through comparative genomics of 213 strains and associated genera.</title>
        <authorList>
            <person name="Sun Z."/>
            <person name="Harris H.M."/>
            <person name="McCann A."/>
            <person name="Guo C."/>
            <person name="Argimon S."/>
            <person name="Zhang W."/>
            <person name="Yang X."/>
            <person name="Jeffery I.B."/>
            <person name="Cooney J.C."/>
            <person name="Kagawa T.F."/>
            <person name="Liu W."/>
            <person name="Song Y."/>
            <person name="Salvetti E."/>
            <person name="Wrobel A."/>
            <person name="Rasinkangas P."/>
            <person name="Parkhill J."/>
            <person name="Rea M.C."/>
            <person name="O'Sullivan O."/>
            <person name="Ritari J."/>
            <person name="Douillard F.P."/>
            <person name="Paul Ross R."/>
            <person name="Yang R."/>
            <person name="Briner A.E."/>
            <person name="Felis G.E."/>
            <person name="de Vos W.M."/>
            <person name="Barrangou R."/>
            <person name="Klaenhammer T.R."/>
            <person name="Caufield P.W."/>
            <person name="Cui Y."/>
            <person name="Zhang H."/>
            <person name="O'Toole P.W."/>
        </authorList>
    </citation>
    <scope>NUCLEOTIDE SEQUENCE [LARGE SCALE GENOMIC DNA]</scope>
    <source>
        <strain evidence="1 2">DSM 13238</strain>
    </source>
</reference>
<dbReference type="GeneID" id="96667496"/>